<evidence type="ECO:0000313" key="7">
    <source>
        <dbReference type="EMBL" id="EEB14489.1"/>
    </source>
</evidence>
<feature type="transmembrane region" description="Helical" evidence="5">
    <location>
        <begin position="310"/>
        <end position="331"/>
    </location>
</feature>
<dbReference type="FunFam" id="1.20.1250.20:FF:000249">
    <property type="entry name" value="facilitated trehalose transporter Tret1"/>
    <property type="match status" value="1"/>
</dbReference>
<keyword evidence="4 5" id="KW-0472">Membrane</keyword>
<dbReference type="KEGG" id="phu:Phum_PHUM304000"/>
<feature type="transmembrane region" description="Helical" evidence="5">
    <location>
        <begin position="413"/>
        <end position="434"/>
    </location>
</feature>
<dbReference type="OMA" id="INNMACP"/>
<reference evidence="7" key="1">
    <citation type="submission" date="2007-04" db="EMBL/GenBank/DDBJ databases">
        <title>Annotation of Pediculus humanus corporis strain USDA.</title>
        <authorList>
            <person name="Kirkness E."/>
            <person name="Hannick L."/>
            <person name="Hass B."/>
            <person name="Bruggner R."/>
            <person name="Lawson D."/>
            <person name="Bidwell S."/>
            <person name="Joardar V."/>
            <person name="Caler E."/>
            <person name="Walenz B."/>
            <person name="Inman J."/>
            <person name="Schobel S."/>
            <person name="Galinsky K."/>
            <person name="Amedeo P."/>
            <person name="Strausberg R."/>
        </authorList>
    </citation>
    <scope>NUCLEOTIDE SEQUENCE</scope>
    <source>
        <strain evidence="7">USDA</strain>
    </source>
</reference>
<feature type="transmembrane region" description="Helical" evidence="5">
    <location>
        <begin position="343"/>
        <end position="361"/>
    </location>
</feature>
<protein>
    <recommendedName>
        <fullName evidence="6">Major facilitator superfamily (MFS) profile domain-containing protein</fullName>
    </recommendedName>
</protein>
<dbReference type="PROSITE" id="PS50850">
    <property type="entry name" value="MFS"/>
    <property type="match status" value="1"/>
</dbReference>
<dbReference type="OrthoDB" id="6612291at2759"/>
<keyword evidence="2 5" id="KW-0812">Transmembrane</keyword>
<evidence type="ECO:0000259" key="6">
    <source>
        <dbReference type="PROSITE" id="PS50850"/>
    </source>
</evidence>
<dbReference type="EMBL" id="DS235297">
    <property type="protein sequence ID" value="EEB14489.1"/>
    <property type="molecule type" value="Genomic_DNA"/>
</dbReference>
<dbReference type="RefSeq" id="XP_002427227.1">
    <property type="nucleotide sequence ID" value="XM_002427182.1"/>
</dbReference>
<feature type="transmembrane region" description="Helical" evidence="5">
    <location>
        <begin position="180"/>
        <end position="201"/>
    </location>
</feature>
<feature type="transmembrane region" description="Helical" evidence="5">
    <location>
        <begin position="381"/>
        <end position="401"/>
    </location>
</feature>
<comment type="subcellular location">
    <subcellularLocation>
        <location evidence="1">Membrane</location>
        <topology evidence="1">Multi-pass membrane protein</topology>
    </subcellularLocation>
</comment>
<dbReference type="AlphaFoldDB" id="E0VM83"/>
<dbReference type="GO" id="GO:0016020">
    <property type="term" value="C:membrane"/>
    <property type="evidence" value="ECO:0007669"/>
    <property type="project" value="UniProtKB-SubCell"/>
</dbReference>
<name>E0VM83_PEDHC</name>
<organism>
    <name type="scientific">Pediculus humanus subsp. corporis</name>
    <name type="common">Body louse</name>
    <dbReference type="NCBI Taxonomy" id="121224"/>
    <lineage>
        <taxon>Eukaryota</taxon>
        <taxon>Metazoa</taxon>
        <taxon>Ecdysozoa</taxon>
        <taxon>Arthropoda</taxon>
        <taxon>Hexapoda</taxon>
        <taxon>Insecta</taxon>
        <taxon>Pterygota</taxon>
        <taxon>Neoptera</taxon>
        <taxon>Paraneoptera</taxon>
        <taxon>Psocodea</taxon>
        <taxon>Troctomorpha</taxon>
        <taxon>Phthiraptera</taxon>
        <taxon>Anoplura</taxon>
        <taxon>Pediculidae</taxon>
        <taxon>Pediculus</taxon>
    </lineage>
</organism>
<dbReference type="InParanoid" id="E0VM83"/>
<dbReference type="eggNOG" id="KOG0254">
    <property type="taxonomic scope" value="Eukaryota"/>
</dbReference>
<dbReference type="InterPro" id="IPR020846">
    <property type="entry name" value="MFS_dom"/>
</dbReference>
<feature type="transmembrane region" description="Helical" evidence="5">
    <location>
        <begin position="90"/>
        <end position="110"/>
    </location>
</feature>
<dbReference type="Gene3D" id="1.20.1250.20">
    <property type="entry name" value="MFS general substrate transporter like domains"/>
    <property type="match status" value="1"/>
</dbReference>
<feature type="domain" description="Major facilitator superfamily (MFS) profile" evidence="6">
    <location>
        <begin position="22"/>
        <end position="468"/>
    </location>
</feature>
<feature type="transmembrane region" description="Helical" evidence="5">
    <location>
        <begin position="63"/>
        <end position="83"/>
    </location>
</feature>
<dbReference type="EnsemblMetazoa" id="PHUM304000-RA">
    <property type="protein sequence ID" value="PHUM304000-PA"/>
    <property type="gene ID" value="PHUM304000"/>
</dbReference>
<evidence type="ECO:0000256" key="5">
    <source>
        <dbReference type="SAM" id="Phobius"/>
    </source>
</evidence>
<dbReference type="EMBL" id="AAZO01003536">
    <property type="status" value="NOT_ANNOTATED_CDS"/>
    <property type="molecule type" value="Genomic_DNA"/>
</dbReference>
<dbReference type="PANTHER" id="PTHR48021:SF89">
    <property type="entry name" value="FI02132P-RELATED"/>
    <property type="match status" value="1"/>
</dbReference>
<dbReference type="CTD" id="8239171"/>
<keyword evidence="9" id="KW-1185">Reference proteome</keyword>
<evidence type="ECO:0000313" key="8">
    <source>
        <dbReference type="EnsemblMetazoa" id="PHUM304000-PA"/>
    </source>
</evidence>
<dbReference type="Pfam" id="PF00083">
    <property type="entry name" value="Sugar_tr"/>
    <property type="match status" value="1"/>
</dbReference>
<dbReference type="InterPro" id="IPR036259">
    <property type="entry name" value="MFS_trans_sf"/>
</dbReference>
<proteinExistence type="predicted"/>
<dbReference type="InterPro" id="IPR005828">
    <property type="entry name" value="MFS_sugar_transport-like"/>
</dbReference>
<sequence>MDAEKEITKNRKKKMVLVQVSFALIANLIAIAPGMNLGFSAVALPSLLNPNSSFHVTEEEATWIASIASISTPFGCILTGSILEQFGRKSTLLLVNFPCILGWLLIAFAQGDYTLIMIYAGRFFTGLATGMSSVPVTVFSAEISSDSLRGMFITWTSSSMALGILLIYILGYLFQDNWRLMAGLSAILPFVSFIMIFAFLVETPSWLLSKGKLEKAERNFKILRGVAKNSEMPTVVSNEFEIMSKKYKIDNKDNHSNEKKSILKLFFRKGAIKPFIIMNLFFFFQQFSGIFVVIFYAVQIVVESGVSWDPYLITILIGICRLLVTVCMGYICKRYGRRPPSIVSGAGMTICMACLATYLFLSDTGQISEEWSGFVDWIPAVSLILFILTSTIGFLTLPWAMIGEVFPSDVRGFAAGLTVCFAYIFNFIIVKAYSDMRDALSSYGVFFFYGAFSVFGTIFVVLFLPETQGKTLLEIEEYFSRKKSKNDNPS</sequence>
<evidence type="ECO:0000256" key="2">
    <source>
        <dbReference type="ARBA" id="ARBA00022692"/>
    </source>
</evidence>
<dbReference type="InterPro" id="IPR003663">
    <property type="entry name" value="Sugar/inositol_transpt"/>
</dbReference>
<dbReference type="InterPro" id="IPR005829">
    <property type="entry name" value="Sugar_transporter_CS"/>
</dbReference>
<gene>
    <name evidence="8" type="primary">8239171</name>
    <name evidence="7" type="ORF">Phum_PHUM304000</name>
</gene>
<dbReference type="Proteomes" id="UP000009046">
    <property type="component" value="Unassembled WGS sequence"/>
</dbReference>
<evidence type="ECO:0000256" key="4">
    <source>
        <dbReference type="ARBA" id="ARBA00023136"/>
    </source>
</evidence>
<dbReference type="VEuPathDB" id="VectorBase:PHUM304000"/>
<feature type="transmembrane region" description="Helical" evidence="5">
    <location>
        <begin position="152"/>
        <end position="174"/>
    </location>
</feature>
<feature type="transmembrane region" description="Helical" evidence="5">
    <location>
        <begin position="116"/>
        <end position="140"/>
    </location>
</feature>
<evidence type="ECO:0000256" key="1">
    <source>
        <dbReference type="ARBA" id="ARBA00004141"/>
    </source>
</evidence>
<feature type="transmembrane region" description="Helical" evidence="5">
    <location>
        <begin position="20"/>
        <end position="43"/>
    </location>
</feature>
<feature type="transmembrane region" description="Helical" evidence="5">
    <location>
        <begin position="446"/>
        <end position="464"/>
    </location>
</feature>
<dbReference type="HOGENOM" id="CLU_001265_30_5_1"/>
<dbReference type="SUPFAM" id="SSF103473">
    <property type="entry name" value="MFS general substrate transporter"/>
    <property type="match status" value="1"/>
</dbReference>
<dbReference type="PANTHER" id="PTHR48021">
    <property type="match status" value="1"/>
</dbReference>
<dbReference type="GO" id="GO:0022857">
    <property type="term" value="F:transmembrane transporter activity"/>
    <property type="evidence" value="ECO:0007669"/>
    <property type="project" value="InterPro"/>
</dbReference>
<accession>E0VM83</accession>
<dbReference type="STRING" id="121224.E0VM83"/>
<feature type="transmembrane region" description="Helical" evidence="5">
    <location>
        <begin position="275"/>
        <end position="298"/>
    </location>
</feature>
<dbReference type="FunCoup" id="E0VM83">
    <property type="interactions" value="25"/>
</dbReference>
<dbReference type="InterPro" id="IPR050549">
    <property type="entry name" value="MFS_Trehalose_Transporter"/>
</dbReference>
<evidence type="ECO:0000256" key="3">
    <source>
        <dbReference type="ARBA" id="ARBA00022989"/>
    </source>
</evidence>
<evidence type="ECO:0000313" key="9">
    <source>
        <dbReference type="Proteomes" id="UP000009046"/>
    </source>
</evidence>
<dbReference type="PRINTS" id="PR00171">
    <property type="entry name" value="SUGRTRNSPORT"/>
</dbReference>
<reference evidence="8" key="3">
    <citation type="submission" date="2020-05" db="UniProtKB">
        <authorList>
            <consortium name="EnsemblMetazoa"/>
        </authorList>
    </citation>
    <scope>IDENTIFICATION</scope>
    <source>
        <strain evidence="8">USDA</strain>
    </source>
</reference>
<keyword evidence="3 5" id="KW-1133">Transmembrane helix</keyword>
<dbReference type="PROSITE" id="PS00217">
    <property type="entry name" value="SUGAR_TRANSPORT_2"/>
    <property type="match status" value="1"/>
</dbReference>
<reference evidence="7" key="2">
    <citation type="submission" date="2007-04" db="EMBL/GenBank/DDBJ databases">
        <title>The genome of the human body louse.</title>
        <authorList>
            <consortium name="The Human Body Louse Genome Consortium"/>
            <person name="Kirkness E."/>
            <person name="Walenz B."/>
            <person name="Hass B."/>
            <person name="Bruggner R."/>
            <person name="Strausberg R."/>
        </authorList>
    </citation>
    <scope>NUCLEOTIDE SEQUENCE</scope>
    <source>
        <strain evidence="7">USDA</strain>
    </source>
</reference>
<dbReference type="GeneID" id="8239171"/>